<protein>
    <recommendedName>
        <fullName evidence="3">Glutaredoxin domain-containing protein</fullName>
    </recommendedName>
</protein>
<keyword evidence="2" id="KW-0676">Redox-active center</keyword>
<dbReference type="PROSITE" id="PS51354">
    <property type="entry name" value="GLUTAREDOXIN_2"/>
    <property type="match status" value="1"/>
</dbReference>
<dbReference type="EMBL" id="HBIW01017164">
    <property type="protein sequence ID" value="CAE0699364.1"/>
    <property type="molecule type" value="Transcribed_RNA"/>
</dbReference>
<dbReference type="SUPFAM" id="SSF52833">
    <property type="entry name" value="Thioredoxin-like"/>
    <property type="match status" value="1"/>
</dbReference>
<dbReference type="GO" id="GO:0034599">
    <property type="term" value="P:cellular response to oxidative stress"/>
    <property type="evidence" value="ECO:0007669"/>
    <property type="project" value="TreeGrafter"/>
</dbReference>
<dbReference type="Pfam" id="PF00462">
    <property type="entry name" value="Glutaredoxin"/>
    <property type="match status" value="1"/>
</dbReference>
<dbReference type="InterPro" id="IPR002109">
    <property type="entry name" value="Glutaredoxin"/>
</dbReference>
<dbReference type="PRINTS" id="PR00160">
    <property type="entry name" value="GLUTAREDOXIN"/>
</dbReference>
<dbReference type="AlphaFoldDB" id="A0A6S8W6W7"/>
<evidence type="ECO:0000256" key="2">
    <source>
        <dbReference type="ARBA" id="ARBA00023284"/>
    </source>
</evidence>
<gene>
    <name evidence="4" type="ORF">PCAL00307_LOCUS14799</name>
    <name evidence="5" type="ORF">PCAL00307_LOCUS14800</name>
</gene>
<dbReference type="PROSITE" id="PS00195">
    <property type="entry name" value="GLUTAREDOXIN_1"/>
    <property type="match status" value="1"/>
</dbReference>
<evidence type="ECO:0000313" key="5">
    <source>
        <dbReference type="EMBL" id="CAE0699364.1"/>
    </source>
</evidence>
<name>A0A6S8W6W7_9STRA</name>
<reference evidence="5" key="1">
    <citation type="submission" date="2021-01" db="EMBL/GenBank/DDBJ databases">
        <authorList>
            <person name="Corre E."/>
            <person name="Pelletier E."/>
            <person name="Niang G."/>
            <person name="Scheremetjew M."/>
            <person name="Finn R."/>
            <person name="Kale V."/>
            <person name="Holt S."/>
            <person name="Cochrane G."/>
            <person name="Meng A."/>
            <person name="Brown T."/>
            <person name="Cohen L."/>
        </authorList>
    </citation>
    <scope>NUCLEOTIDE SEQUENCE</scope>
    <source>
        <strain evidence="5">CCMP1756</strain>
    </source>
</reference>
<accession>A0A6S8W6W7</accession>
<dbReference type="InterPro" id="IPR036249">
    <property type="entry name" value="Thioredoxin-like_sf"/>
</dbReference>
<evidence type="ECO:0000256" key="1">
    <source>
        <dbReference type="ARBA" id="ARBA00023157"/>
    </source>
</evidence>
<dbReference type="InterPro" id="IPR011767">
    <property type="entry name" value="GLR_AS"/>
</dbReference>
<dbReference type="InterPro" id="IPR014025">
    <property type="entry name" value="Glutaredoxin_subgr"/>
</dbReference>
<evidence type="ECO:0000313" key="4">
    <source>
        <dbReference type="EMBL" id="CAE0699363.1"/>
    </source>
</evidence>
<dbReference type="EMBL" id="HBIW01017163">
    <property type="protein sequence ID" value="CAE0699363.1"/>
    <property type="molecule type" value="Transcribed_RNA"/>
</dbReference>
<dbReference type="Gene3D" id="3.40.30.10">
    <property type="entry name" value="Glutaredoxin"/>
    <property type="match status" value="1"/>
</dbReference>
<dbReference type="PANTHER" id="PTHR45694">
    <property type="entry name" value="GLUTAREDOXIN 2"/>
    <property type="match status" value="1"/>
</dbReference>
<organism evidence="5">
    <name type="scientific">Pelagomonas calceolata</name>
    <dbReference type="NCBI Taxonomy" id="35677"/>
    <lineage>
        <taxon>Eukaryota</taxon>
        <taxon>Sar</taxon>
        <taxon>Stramenopiles</taxon>
        <taxon>Ochrophyta</taxon>
        <taxon>Pelagophyceae</taxon>
        <taxon>Pelagomonadales</taxon>
        <taxon>Pelagomonadaceae</taxon>
        <taxon>Pelagomonas</taxon>
    </lineage>
</organism>
<dbReference type="GO" id="GO:0015038">
    <property type="term" value="F:glutathione disulfide oxidoreductase activity"/>
    <property type="evidence" value="ECO:0007669"/>
    <property type="project" value="TreeGrafter"/>
</dbReference>
<dbReference type="PANTHER" id="PTHR45694:SF18">
    <property type="entry name" value="GLUTAREDOXIN-1-RELATED"/>
    <property type="match status" value="1"/>
</dbReference>
<dbReference type="GO" id="GO:0005737">
    <property type="term" value="C:cytoplasm"/>
    <property type="evidence" value="ECO:0007669"/>
    <property type="project" value="TreeGrafter"/>
</dbReference>
<proteinExistence type="predicted"/>
<feature type="domain" description="Glutaredoxin" evidence="3">
    <location>
        <begin position="20"/>
        <end position="77"/>
    </location>
</feature>
<keyword evidence="1" id="KW-1015">Disulfide bond</keyword>
<sequence>MGMTQSSHTPVAEVIASAPVVVFAASWCPFCKSAKDALKEAGIEFKDVEVTDAQKAELKAWTGKTSVPQVFVKGQFIGGCNDGGLGGTVPLLKSGKLQEMLK</sequence>
<evidence type="ECO:0000259" key="3">
    <source>
        <dbReference type="Pfam" id="PF00462"/>
    </source>
</evidence>